<evidence type="ECO:0000313" key="1">
    <source>
        <dbReference type="EMBL" id="MEY9469384.1"/>
    </source>
</evidence>
<reference evidence="1 2" key="1">
    <citation type="submission" date="2024-07" db="EMBL/GenBank/DDBJ databases">
        <title>Genomic Encyclopedia of Type Strains, Phase V (KMG-V): Genome sequencing to study the core and pangenomes of soil and plant-associated prokaryotes.</title>
        <authorList>
            <person name="Whitman W."/>
        </authorList>
    </citation>
    <scope>NUCLEOTIDE SEQUENCE [LARGE SCALE GENOMIC DNA]</scope>
    <source>
        <strain evidence="1 2">USDA 222</strain>
    </source>
</reference>
<evidence type="ECO:0000313" key="2">
    <source>
        <dbReference type="Proteomes" id="UP001565474"/>
    </source>
</evidence>
<proteinExistence type="predicted"/>
<gene>
    <name evidence="1" type="ORF">ABH992_001783</name>
</gene>
<dbReference type="Proteomes" id="UP001565474">
    <property type="component" value="Unassembled WGS sequence"/>
</dbReference>
<sequence length="85" mass="9977">MRRVRDIVNEMDFRMLREGKSFLSICACGSDERIFADAWARKVKRDSIACCIPVQLRPRTRRILESSAPLKRHCLKHVQYGCPFH</sequence>
<comment type="caution">
    <text evidence="1">The sequence shown here is derived from an EMBL/GenBank/DDBJ whole genome shotgun (WGS) entry which is preliminary data.</text>
</comment>
<accession>A0ABV4GBT4</accession>
<protein>
    <submittedName>
        <fullName evidence="1">Uncharacterized protein</fullName>
    </submittedName>
</protein>
<dbReference type="EMBL" id="JBGBZN010000002">
    <property type="protein sequence ID" value="MEY9469384.1"/>
    <property type="molecule type" value="Genomic_DNA"/>
</dbReference>
<name>A0ABV4GBT4_9BRAD</name>
<keyword evidence="2" id="KW-1185">Reference proteome</keyword>
<dbReference type="RefSeq" id="WP_157785117.1">
    <property type="nucleotide sequence ID" value="NZ_JBGBYD010000002.1"/>
</dbReference>
<organism evidence="1 2">
    <name type="scientific">Bradyrhizobium yuanmingense</name>
    <dbReference type="NCBI Taxonomy" id="108015"/>
    <lineage>
        <taxon>Bacteria</taxon>
        <taxon>Pseudomonadati</taxon>
        <taxon>Pseudomonadota</taxon>
        <taxon>Alphaproteobacteria</taxon>
        <taxon>Hyphomicrobiales</taxon>
        <taxon>Nitrobacteraceae</taxon>
        <taxon>Bradyrhizobium</taxon>
    </lineage>
</organism>